<keyword evidence="3" id="KW-0997">Cell inner membrane</keyword>
<evidence type="ECO:0000256" key="3">
    <source>
        <dbReference type="ARBA" id="ARBA00022519"/>
    </source>
</evidence>
<dbReference type="InterPro" id="IPR014163">
    <property type="entry name" value="Tol-Pal_TolQ"/>
</dbReference>
<keyword evidence="8" id="KW-0131">Cell cycle</keyword>
<dbReference type="GO" id="GO:0051301">
    <property type="term" value="P:cell division"/>
    <property type="evidence" value="ECO:0007669"/>
    <property type="project" value="UniProtKB-KW"/>
</dbReference>
<evidence type="ECO:0000256" key="1">
    <source>
        <dbReference type="ARBA" id="ARBA00004651"/>
    </source>
</evidence>
<evidence type="ECO:0000256" key="6">
    <source>
        <dbReference type="ARBA" id="ARBA00022989"/>
    </source>
</evidence>
<feature type="domain" description="MotA/TolQ/ExbB proton channel" evidence="11">
    <location>
        <begin position="78"/>
        <end position="204"/>
    </location>
</feature>
<evidence type="ECO:0000313" key="13">
    <source>
        <dbReference type="Proteomes" id="UP000028945"/>
    </source>
</evidence>
<evidence type="ECO:0000256" key="4">
    <source>
        <dbReference type="ARBA" id="ARBA00022618"/>
    </source>
</evidence>
<keyword evidence="9" id="KW-0653">Protein transport</keyword>
<gene>
    <name evidence="12" type="ORF">IX83_05710</name>
</gene>
<comment type="subcellular location">
    <subcellularLocation>
        <location evidence="1">Cell membrane</location>
        <topology evidence="1">Multi-pass membrane protein</topology>
    </subcellularLocation>
    <subcellularLocation>
        <location evidence="9">Membrane</location>
        <topology evidence="9">Multi-pass membrane protein</topology>
    </subcellularLocation>
</comment>
<protein>
    <submittedName>
        <fullName evidence="12">Protein tolQ</fullName>
    </submittedName>
</protein>
<feature type="transmembrane region" description="Helical" evidence="10">
    <location>
        <begin position="126"/>
        <end position="151"/>
    </location>
</feature>
<evidence type="ECO:0000256" key="2">
    <source>
        <dbReference type="ARBA" id="ARBA00022475"/>
    </source>
</evidence>
<keyword evidence="6 10" id="KW-1133">Transmembrane helix</keyword>
<dbReference type="InterPro" id="IPR002898">
    <property type="entry name" value="MotA_ExbB_proton_chnl"/>
</dbReference>
<feature type="transmembrane region" description="Helical" evidence="10">
    <location>
        <begin position="171"/>
        <end position="189"/>
    </location>
</feature>
<dbReference type="EMBL" id="CP009238">
    <property type="protein sequence ID" value="AIL32881.1"/>
    <property type="molecule type" value="Genomic_DNA"/>
</dbReference>
<keyword evidence="4" id="KW-0132">Cell division</keyword>
<feature type="transmembrane region" description="Helical" evidence="10">
    <location>
        <begin position="12"/>
        <end position="36"/>
    </location>
</feature>
<keyword evidence="7 10" id="KW-0472">Membrane</keyword>
<dbReference type="GO" id="GO:0043213">
    <property type="term" value="P:bacteriocin transport"/>
    <property type="evidence" value="ECO:0007669"/>
    <property type="project" value="InterPro"/>
</dbReference>
<evidence type="ECO:0000256" key="8">
    <source>
        <dbReference type="ARBA" id="ARBA00023306"/>
    </source>
</evidence>
<dbReference type="STRING" id="1072685.IX83_05710"/>
<dbReference type="OrthoDB" id="9805133at2"/>
<keyword evidence="5 10" id="KW-0812">Transmembrane</keyword>
<keyword evidence="2" id="KW-1003">Cell membrane</keyword>
<keyword evidence="9" id="KW-0813">Transport</keyword>
<organism evidence="12 13">
    <name type="scientific">Basilea psittacipulmonis DSM 24701</name>
    <dbReference type="NCBI Taxonomy" id="1072685"/>
    <lineage>
        <taxon>Bacteria</taxon>
        <taxon>Pseudomonadati</taxon>
        <taxon>Pseudomonadota</taxon>
        <taxon>Betaproteobacteria</taxon>
        <taxon>Burkholderiales</taxon>
        <taxon>Alcaligenaceae</taxon>
        <taxon>Basilea</taxon>
    </lineage>
</organism>
<evidence type="ECO:0000256" key="7">
    <source>
        <dbReference type="ARBA" id="ARBA00023136"/>
    </source>
</evidence>
<evidence type="ECO:0000313" key="12">
    <source>
        <dbReference type="EMBL" id="AIL32881.1"/>
    </source>
</evidence>
<name>A0A077DFF2_9BURK</name>
<dbReference type="PANTHER" id="PTHR30625">
    <property type="entry name" value="PROTEIN TOLQ"/>
    <property type="match status" value="1"/>
</dbReference>
<accession>A0A077DFF2</accession>
<dbReference type="RefSeq" id="WP_038500069.1">
    <property type="nucleotide sequence ID" value="NZ_AFWK01000058.1"/>
</dbReference>
<sequence length="219" mass="24064">MQGLSIIDIFSHASLVSLIVLAVLFIISFFSWAFIFGKWFELSRAKSQIKRFKTKFWKTDNLNALKDEVFEQYKSSGPLGRVFFSGIEEFIKSHQAHIASPADSANRAMKATIQAEIDRMESRLNYLATTGSVSPYIGLLGTVWGVMAAFMGLSGDVQNSIAAVAPGIAEALIATAVGLFAAIPAVIAYNSFANRIDKIANEMDSFVDELLNILQRQVK</sequence>
<evidence type="ECO:0000256" key="10">
    <source>
        <dbReference type="SAM" id="Phobius"/>
    </source>
</evidence>
<dbReference type="KEGG" id="bpsi:IX83_05710"/>
<proteinExistence type="inferred from homology"/>
<dbReference type="GO" id="GO:0017038">
    <property type="term" value="P:protein import"/>
    <property type="evidence" value="ECO:0007669"/>
    <property type="project" value="TreeGrafter"/>
</dbReference>
<dbReference type="NCBIfam" id="TIGR02796">
    <property type="entry name" value="tolQ"/>
    <property type="match status" value="1"/>
</dbReference>
<dbReference type="AlphaFoldDB" id="A0A077DFF2"/>
<comment type="similarity">
    <text evidence="9">Belongs to the exbB/tolQ family.</text>
</comment>
<evidence type="ECO:0000256" key="5">
    <source>
        <dbReference type="ARBA" id="ARBA00022692"/>
    </source>
</evidence>
<dbReference type="GO" id="GO:0005886">
    <property type="term" value="C:plasma membrane"/>
    <property type="evidence" value="ECO:0007669"/>
    <property type="project" value="UniProtKB-SubCell"/>
</dbReference>
<keyword evidence="13" id="KW-1185">Reference proteome</keyword>
<evidence type="ECO:0000256" key="9">
    <source>
        <dbReference type="RuleBase" id="RU004057"/>
    </source>
</evidence>
<reference evidence="12 13" key="1">
    <citation type="journal article" date="2014" name="BMC Genomics">
        <title>A genomic perspective on a new bacterial genus and species from the Alcaligenaceae family, Basilea psittacipulmonis.</title>
        <authorList>
            <person name="Whiteson K.L."/>
            <person name="Hernandez D."/>
            <person name="Lazarevic V."/>
            <person name="Gaia N."/>
            <person name="Farinelli L."/>
            <person name="Francois P."/>
            <person name="Pilo P."/>
            <person name="Frey J."/>
            <person name="Schrenzel J."/>
        </authorList>
    </citation>
    <scope>NUCLEOTIDE SEQUENCE [LARGE SCALE GENOMIC DNA]</scope>
    <source>
        <strain evidence="12 13">DSM 24701</strain>
    </source>
</reference>
<dbReference type="Pfam" id="PF01618">
    <property type="entry name" value="MotA_ExbB"/>
    <property type="match status" value="1"/>
</dbReference>
<dbReference type="Proteomes" id="UP000028945">
    <property type="component" value="Chromosome"/>
</dbReference>
<dbReference type="HOGENOM" id="CLU_053325_2_2_4"/>
<dbReference type="eggNOG" id="COG0811">
    <property type="taxonomic scope" value="Bacteria"/>
</dbReference>
<dbReference type="PANTHER" id="PTHR30625:SF3">
    <property type="entry name" value="TOL-PAL SYSTEM PROTEIN TOLQ"/>
    <property type="match status" value="1"/>
</dbReference>
<dbReference type="InterPro" id="IPR050790">
    <property type="entry name" value="ExbB/TolQ_transport"/>
</dbReference>
<evidence type="ECO:0000259" key="11">
    <source>
        <dbReference type="Pfam" id="PF01618"/>
    </source>
</evidence>